<dbReference type="Proteomes" id="UP000268014">
    <property type="component" value="Unassembled WGS sequence"/>
</dbReference>
<protein>
    <submittedName>
        <fullName evidence="3">HSF_DOMAIN domain-containing protein</fullName>
    </submittedName>
</protein>
<proteinExistence type="predicted"/>
<dbReference type="WBParaSite" id="HPLM_0002104301-mRNA-1">
    <property type="protein sequence ID" value="HPLM_0002104301-mRNA-1"/>
    <property type="gene ID" value="HPLM_0002104301"/>
</dbReference>
<name>A0A0N4X9K1_HAEPC</name>
<sequence length="296" mass="32654">MYGREWREMTSHEILVHLFHDSLDNMDKLLARNRYELIFDFVPLSASFTFTCLSRKFVRLSLNKFDRSAPAYGFGFSNLRDMEIFCTQLDRIRNYAKATLVPPVRSIALGLANLGLQSPSSTPPRMNVPSFYADSAHTDCLESARYCPSTPFHVKPNNSMIFSDSPSRYNLPYNECISDEYALAEAAAAVPICEAPNLSKVEPNENIQLGNNEGSDQQFSKLIAAEHRVRALIDAIQPAGGVNDVWSNSIEKMTEGGMVTSSTATNRAENPAGVIGSPVKGKGGAYACRHKASIDT</sequence>
<evidence type="ECO:0000313" key="1">
    <source>
        <dbReference type="EMBL" id="VDO87493.1"/>
    </source>
</evidence>
<reference evidence="3" key="1">
    <citation type="submission" date="2017-02" db="UniProtKB">
        <authorList>
            <consortium name="WormBaseParasite"/>
        </authorList>
    </citation>
    <scope>IDENTIFICATION</scope>
</reference>
<dbReference type="EMBL" id="UZAF01022865">
    <property type="protein sequence ID" value="VDO87493.1"/>
    <property type="molecule type" value="Genomic_DNA"/>
</dbReference>
<evidence type="ECO:0000313" key="2">
    <source>
        <dbReference type="Proteomes" id="UP000268014"/>
    </source>
</evidence>
<reference evidence="1 2" key="2">
    <citation type="submission" date="2018-11" db="EMBL/GenBank/DDBJ databases">
        <authorList>
            <consortium name="Pathogen Informatics"/>
        </authorList>
    </citation>
    <scope>NUCLEOTIDE SEQUENCE [LARGE SCALE GENOMIC DNA]</scope>
    <source>
        <strain evidence="1 2">MHpl1</strain>
    </source>
</reference>
<dbReference type="OrthoDB" id="5796225at2759"/>
<dbReference type="STRING" id="6290.A0A0N4X9K1"/>
<organism evidence="3">
    <name type="scientific">Haemonchus placei</name>
    <name type="common">Barber's pole worm</name>
    <dbReference type="NCBI Taxonomy" id="6290"/>
    <lineage>
        <taxon>Eukaryota</taxon>
        <taxon>Metazoa</taxon>
        <taxon>Ecdysozoa</taxon>
        <taxon>Nematoda</taxon>
        <taxon>Chromadorea</taxon>
        <taxon>Rhabditida</taxon>
        <taxon>Rhabditina</taxon>
        <taxon>Rhabditomorpha</taxon>
        <taxon>Strongyloidea</taxon>
        <taxon>Trichostrongylidae</taxon>
        <taxon>Haemonchus</taxon>
    </lineage>
</organism>
<accession>A0A0N4X9K1</accession>
<dbReference type="OMA" id="FCTQLDR"/>
<gene>
    <name evidence="1" type="ORF">HPLM_LOCUS21035</name>
</gene>
<evidence type="ECO:0000313" key="3">
    <source>
        <dbReference type="WBParaSite" id="HPLM_0002104301-mRNA-1"/>
    </source>
</evidence>
<keyword evidence="2" id="KW-1185">Reference proteome</keyword>
<dbReference type="AlphaFoldDB" id="A0A0N4X9K1"/>